<gene>
    <name evidence="14" type="primary">CSON013396</name>
</gene>
<dbReference type="AlphaFoldDB" id="A0A336M7S5"/>
<sequence>MEEGIQIKQELFCMVCDIHFEKKSELNYHNSKVHYDKQFECGVCFKKFIDRYTLKVHIRSHTGEKPYICLYCKRAFSQACNLLTHKKKFHYNKLKNHNHQQNSIMHSIKVEGNSRTFGCPHCRSTFQRLENLKAHILSSHSSRKENGINSRRSTSTSSGVSTASSSSERLPPIMHCHKCKLAFGDRISYQRHMYAHAKQQQSQNKMPQNDSIQISNSNGETVNLKELVSKIRNKHQMAEKKTKDDVLHKLNGLGMEISVHAIKKNDNTSETNDLGLVISNVQSVSQSFFDELENKKPASHKIIKNSSKSRTNGVSPSPSTSSDDRDPLEIFSNKRPISAISIPPGPKSKKQKLIESISNANNDDIILSSTRRTSRAIAYNESDQPKYVSIVYKQKNGKTSKKRIFPCGQCSCKFENIETRKMHFMSVHGSAKSRIVKSEEIIVKPTIIPEIIPAFDPGNDETFYD</sequence>
<comment type="subcellular location">
    <subcellularLocation>
        <location evidence="1">Nucleus</location>
    </subcellularLocation>
</comment>
<dbReference type="Pfam" id="PF00096">
    <property type="entry name" value="zf-C2H2"/>
    <property type="match status" value="1"/>
</dbReference>
<protein>
    <submittedName>
        <fullName evidence="14">CSON013396 protein</fullName>
    </submittedName>
</protein>
<evidence type="ECO:0000256" key="3">
    <source>
        <dbReference type="ARBA" id="ARBA00022737"/>
    </source>
</evidence>
<evidence type="ECO:0000256" key="8">
    <source>
        <dbReference type="ARBA" id="ARBA00023163"/>
    </source>
</evidence>
<keyword evidence="6" id="KW-0805">Transcription regulation</keyword>
<evidence type="ECO:0000256" key="4">
    <source>
        <dbReference type="ARBA" id="ARBA00022771"/>
    </source>
</evidence>
<feature type="region of interest" description="Disordered" evidence="11">
    <location>
        <begin position="137"/>
        <end position="169"/>
    </location>
</feature>
<dbReference type="EMBL" id="UFQT01000673">
    <property type="protein sequence ID" value="SSX26374.1"/>
    <property type="molecule type" value="Genomic_DNA"/>
</dbReference>
<dbReference type="GO" id="GO:0005634">
    <property type="term" value="C:nucleus"/>
    <property type="evidence" value="ECO:0007669"/>
    <property type="project" value="UniProtKB-SubCell"/>
</dbReference>
<evidence type="ECO:0000313" key="14">
    <source>
        <dbReference type="EMBL" id="SSX26374.1"/>
    </source>
</evidence>
<organism evidence="14">
    <name type="scientific">Culicoides sonorensis</name>
    <name type="common">Biting midge</name>
    <dbReference type="NCBI Taxonomy" id="179676"/>
    <lineage>
        <taxon>Eukaryota</taxon>
        <taxon>Metazoa</taxon>
        <taxon>Ecdysozoa</taxon>
        <taxon>Arthropoda</taxon>
        <taxon>Hexapoda</taxon>
        <taxon>Insecta</taxon>
        <taxon>Pterygota</taxon>
        <taxon>Neoptera</taxon>
        <taxon>Endopterygota</taxon>
        <taxon>Diptera</taxon>
        <taxon>Nematocera</taxon>
        <taxon>Chironomoidea</taxon>
        <taxon>Ceratopogonidae</taxon>
        <taxon>Ceratopogoninae</taxon>
        <taxon>Culicoides</taxon>
        <taxon>Monoculicoides</taxon>
    </lineage>
</organism>
<dbReference type="GO" id="GO:0008270">
    <property type="term" value="F:zinc ion binding"/>
    <property type="evidence" value="ECO:0007669"/>
    <property type="project" value="UniProtKB-KW"/>
</dbReference>
<dbReference type="InterPro" id="IPR013087">
    <property type="entry name" value="Znf_C2H2_type"/>
</dbReference>
<feature type="compositionally biased region" description="Low complexity" evidence="11">
    <location>
        <begin position="150"/>
        <end position="169"/>
    </location>
</feature>
<dbReference type="PANTHER" id="PTHR16515:SF49">
    <property type="entry name" value="GASTRULA ZINC FINGER PROTEIN XLCGF49.1-LIKE-RELATED"/>
    <property type="match status" value="1"/>
</dbReference>
<dbReference type="GO" id="GO:0010468">
    <property type="term" value="P:regulation of gene expression"/>
    <property type="evidence" value="ECO:0007669"/>
    <property type="project" value="TreeGrafter"/>
</dbReference>
<feature type="domain" description="C2H2-type" evidence="12">
    <location>
        <begin position="67"/>
        <end position="95"/>
    </location>
</feature>
<dbReference type="InterPro" id="IPR050331">
    <property type="entry name" value="Zinc_finger"/>
</dbReference>
<keyword evidence="2" id="KW-0479">Metal-binding</keyword>
<dbReference type="GO" id="GO:0003677">
    <property type="term" value="F:DNA binding"/>
    <property type="evidence" value="ECO:0007669"/>
    <property type="project" value="UniProtKB-KW"/>
</dbReference>
<feature type="compositionally biased region" description="Polar residues" evidence="11">
    <location>
        <begin position="304"/>
        <end position="314"/>
    </location>
</feature>
<evidence type="ECO:0000256" key="2">
    <source>
        <dbReference type="ARBA" id="ARBA00022723"/>
    </source>
</evidence>
<feature type="domain" description="C2H2-type" evidence="12">
    <location>
        <begin position="174"/>
        <end position="201"/>
    </location>
</feature>
<dbReference type="PROSITE" id="PS50157">
    <property type="entry name" value="ZINC_FINGER_C2H2_2"/>
    <property type="match status" value="4"/>
</dbReference>
<evidence type="ECO:0000313" key="13">
    <source>
        <dbReference type="EMBL" id="SSX06017.1"/>
    </source>
</evidence>
<evidence type="ECO:0000256" key="1">
    <source>
        <dbReference type="ARBA" id="ARBA00004123"/>
    </source>
</evidence>
<feature type="region of interest" description="Disordered" evidence="11">
    <location>
        <begin position="295"/>
        <end position="349"/>
    </location>
</feature>
<keyword evidence="5" id="KW-0862">Zinc</keyword>
<evidence type="ECO:0000256" key="10">
    <source>
        <dbReference type="PROSITE-ProRule" id="PRU00042"/>
    </source>
</evidence>
<name>A0A336M7S5_CULSO</name>
<keyword evidence="7" id="KW-0238">DNA-binding</keyword>
<evidence type="ECO:0000256" key="7">
    <source>
        <dbReference type="ARBA" id="ARBA00023125"/>
    </source>
</evidence>
<dbReference type="PANTHER" id="PTHR16515">
    <property type="entry name" value="PR DOMAIN ZINC FINGER PROTEIN"/>
    <property type="match status" value="1"/>
</dbReference>
<dbReference type="InterPro" id="IPR036236">
    <property type="entry name" value="Znf_C2H2_sf"/>
</dbReference>
<reference evidence="13" key="1">
    <citation type="submission" date="2018-04" db="EMBL/GenBank/DDBJ databases">
        <authorList>
            <person name="Go L.Y."/>
            <person name="Mitchell J.A."/>
        </authorList>
    </citation>
    <scope>NUCLEOTIDE SEQUENCE</scope>
    <source>
        <tissue evidence="13">Whole organism</tissue>
    </source>
</reference>
<evidence type="ECO:0000256" key="11">
    <source>
        <dbReference type="SAM" id="MobiDB-lite"/>
    </source>
</evidence>
<feature type="domain" description="C2H2-type" evidence="12">
    <location>
        <begin position="39"/>
        <end position="66"/>
    </location>
</feature>
<evidence type="ECO:0000256" key="5">
    <source>
        <dbReference type="ARBA" id="ARBA00022833"/>
    </source>
</evidence>
<dbReference type="Gene3D" id="3.30.160.60">
    <property type="entry name" value="Classic Zinc Finger"/>
    <property type="match status" value="3"/>
</dbReference>
<proteinExistence type="predicted"/>
<dbReference type="PROSITE" id="PS00028">
    <property type="entry name" value="ZINC_FINGER_C2H2_1"/>
    <property type="match status" value="6"/>
</dbReference>
<evidence type="ECO:0000256" key="6">
    <source>
        <dbReference type="ARBA" id="ARBA00023015"/>
    </source>
</evidence>
<dbReference type="SUPFAM" id="SSF57667">
    <property type="entry name" value="beta-beta-alpha zinc fingers"/>
    <property type="match status" value="1"/>
</dbReference>
<dbReference type="VEuPathDB" id="VectorBase:CSON013396"/>
<dbReference type="EMBL" id="UFQS01000673">
    <property type="protein sequence ID" value="SSX06017.1"/>
    <property type="molecule type" value="Genomic_DNA"/>
</dbReference>
<evidence type="ECO:0000256" key="9">
    <source>
        <dbReference type="ARBA" id="ARBA00023242"/>
    </source>
</evidence>
<dbReference type="FunFam" id="3.30.160.60:FF:000176">
    <property type="entry name" value="zinc finger protein 70"/>
    <property type="match status" value="1"/>
</dbReference>
<keyword evidence="9" id="KW-0539">Nucleus</keyword>
<keyword evidence="4 10" id="KW-0863">Zinc-finger</keyword>
<evidence type="ECO:0000259" key="12">
    <source>
        <dbReference type="PROSITE" id="PS50157"/>
    </source>
</evidence>
<keyword evidence="8" id="KW-0804">Transcription</keyword>
<reference evidence="14" key="2">
    <citation type="submission" date="2018-07" db="EMBL/GenBank/DDBJ databases">
        <authorList>
            <person name="Quirk P.G."/>
            <person name="Krulwich T.A."/>
        </authorList>
    </citation>
    <scope>NUCLEOTIDE SEQUENCE</scope>
</reference>
<dbReference type="SMART" id="SM00355">
    <property type="entry name" value="ZnF_C2H2"/>
    <property type="match status" value="6"/>
</dbReference>
<keyword evidence="3" id="KW-0677">Repeat</keyword>
<feature type="domain" description="C2H2-type" evidence="12">
    <location>
        <begin position="117"/>
        <end position="145"/>
    </location>
</feature>
<accession>A0A336M7S5</accession>